<evidence type="ECO:0000313" key="2">
    <source>
        <dbReference type="EMBL" id="MBP2024089.1"/>
    </source>
</evidence>
<sequence length="119" mass="13923">MASIKKLINLVKDNFEEGEEILSYVDGAFQATVRNKSTLRSGILVATNRKVRFCGKRLFFIYDDVIEYCDIYKVEITKEKFGDTIFIDGKKKSYFMKFVISKDVKKFLDTLQHFKGKRL</sequence>
<dbReference type="EMBL" id="JAGGLL010000048">
    <property type="protein sequence ID" value="MBP2024089.1"/>
    <property type="molecule type" value="Genomic_DNA"/>
</dbReference>
<protein>
    <recommendedName>
        <fullName evidence="1">YokE-like PH domain-containing protein</fullName>
    </recommendedName>
</protein>
<dbReference type="InterPro" id="IPR039519">
    <property type="entry name" value="YokE-like_PH"/>
</dbReference>
<name>A0ABS4K8I1_9CLOT</name>
<dbReference type="RefSeq" id="WP_021282311.1">
    <property type="nucleotide sequence ID" value="NZ_JAGGLL010000048.1"/>
</dbReference>
<feature type="domain" description="YokE-like PH" evidence="1">
    <location>
        <begin position="16"/>
        <end position="112"/>
    </location>
</feature>
<organism evidence="2 3">
    <name type="scientific">Clostridium punense</name>
    <dbReference type="NCBI Taxonomy" id="1054297"/>
    <lineage>
        <taxon>Bacteria</taxon>
        <taxon>Bacillati</taxon>
        <taxon>Bacillota</taxon>
        <taxon>Clostridia</taxon>
        <taxon>Eubacteriales</taxon>
        <taxon>Clostridiaceae</taxon>
        <taxon>Clostridium</taxon>
    </lineage>
</organism>
<keyword evidence="3" id="KW-1185">Reference proteome</keyword>
<accession>A0ABS4K8I1</accession>
<gene>
    <name evidence="2" type="ORF">J2Z44_003939</name>
</gene>
<comment type="caution">
    <text evidence="2">The sequence shown here is derived from an EMBL/GenBank/DDBJ whole genome shotgun (WGS) entry which is preliminary data.</text>
</comment>
<reference evidence="2 3" key="1">
    <citation type="submission" date="2021-03" db="EMBL/GenBank/DDBJ databases">
        <title>Genomic Encyclopedia of Type Strains, Phase IV (KMG-IV): sequencing the most valuable type-strain genomes for metagenomic binning, comparative biology and taxonomic classification.</title>
        <authorList>
            <person name="Goeker M."/>
        </authorList>
    </citation>
    <scope>NUCLEOTIDE SEQUENCE [LARGE SCALE GENOMIC DNA]</scope>
    <source>
        <strain evidence="2 3">DSM 28650</strain>
    </source>
</reference>
<proteinExistence type="predicted"/>
<dbReference type="Pfam" id="PF14470">
    <property type="entry name" value="bPH_3"/>
    <property type="match status" value="1"/>
</dbReference>
<dbReference type="Proteomes" id="UP001519308">
    <property type="component" value="Unassembled WGS sequence"/>
</dbReference>
<evidence type="ECO:0000313" key="3">
    <source>
        <dbReference type="Proteomes" id="UP001519308"/>
    </source>
</evidence>
<evidence type="ECO:0000259" key="1">
    <source>
        <dbReference type="Pfam" id="PF14470"/>
    </source>
</evidence>